<evidence type="ECO:0000256" key="8">
    <source>
        <dbReference type="ARBA" id="ARBA00048679"/>
    </source>
</evidence>
<dbReference type="EMBL" id="DWUX01000150">
    <property type="protein sequence ID" value="HJD40028.1"/>
    <property type="molecule type" value="Genomic_DNA"/>
</dbReference>
<dbReference type="Gene3D" id="1.10.510.10">
    <property type="entry name" value="Transferase(Phosphotransferase) domain 1"/>
    <property type="match status" value="1"/>
</dbReference>
<comment type="catalytic activity">
    <reaction evidence="7">
        <text>L-threonyl-[protein] + ATP = O-phospho-L-threonyl-[protein] + ADP + H(+)</text>
        <dbReference type="Rhea" id="RHEA:46608"/>
        <dbReference type="Rhea" id="RHEA-COMP:11060"/>
        <dbReference type="Rhea" id="RHEA-COMP:11605"/>
        <dbReference type="ChEBI" id="CHEBI:15378"/>
        <dbReference type="ChEBI" id="CHEBI:30013"/>
        <dbReference type="ChEBI" id="CHEBI:30616"/>
        <dbReference type="ChEBI" id="CHEBI:61977"/>
        <dbReference type="ChEBI" id="CHEBI:456216"/>
        <dbReference type="EC" id="2.7.11.1"/>
    </reaction>
</comment>
<evidence type="ECO:0000256" key="9">
    <source>
        <dbReference type="SAM" id="Phobius"/>
    </source>
</evidence>
<evidence type="ECO:0000313" key="11">
    <source>
        <dbReference type="EMBL" id="HJD40028.1"/>
    </source>
</evidence>
<accession>A0A9D2RBF8</accession>
<dbReference type="PANTHER" id="PTHR24363">
    <property type="entry name" value="SERINE/THREONINE PROTEIN KINASE"/>
    <property type="match status" value="1"/>
</dbReference>
<keyword evidence="5 11" id="KW-0418">Kinase</keyword>
<evidence type="ECO:0000256" key="2">
    <source>
        <dbReference type="ARBA" id="ARBA00022527"/>
    </source>
</evidence>
<reference evidence="11" key="1">
    <citation type="journal article" date="2021" name="PeerJ">
        <title>Extensive microbial diversity within the chicken gut microbiome revealed by metagenomics and culture.</title>
        <authorList>
            <person name="Gilroy R."/>
            <person name="Ravi A."/>
            <person name="Getino M."/>
            <person name="Pursley I."/>
            <person name="Horton D.L."/>
            <person name="Alikhan N.F."/>
            <person name="Baker D."/>
            <person name="Gharbi K."/>
            <person name="Hall N."/>
            <person name="Watson M."/>
            <person name="Adriaenssens E.M."/>
            <person name="Foster-Nyarko E."/>
            <person name="Jarju S."/>
            <person name="Secka A."/>
            <person name="Antonio M."/>
            <person name="Oren A."/>
            <person name="Chaudhuri R.R."/>
            <person name="La Ragione R."/>
            <person name="Hildebrand F."/>
            <person name="Pallen M.J."/>
        </authorList>
    </citation>
    <scope>NUCLEOTIDE SEQUENCE</scope>
    <source>
        <strain evidence="11">ChiW19-6364</strain>
    </source>
</reference>
<feature type="domain" description="Protein kinase" evidence="10">
    <location>
        <begin position="1"/>
        <end position="244"/>
    </location>
</feature>
<keyword evidence="9" id="KW-0472">Membrane</keyword>
<keyword evidence="6" id="KW-0067">ATP-binding</keyword>
<proteinExistence type="predicted"/>
<dbReference type="SUPFAM" id="SSF56112">
    <property type="entry name" value="Protein kinase-like (PK-like)"/>
    <property type="match status" value="1"/>
</dbReference>
<dbReference type="SUPFAM" id="SSF81901">
    <property type="entry name" value="HCP-like"/>
    <property type="match status" value="1"/>
</dbReference>
<dbReference type="PANTHER" id="PTHR24363:SF0">
    <property type="entry name" value="SERINE_THREONINE KINASE LIKE DOMAIN CONTAINING 1"/>
    <property type="match status" value="1"/>
</dbReference>
<feature type="transmembrane region" description="Helical" evidence="9">
    <location>
        <begin position="256"/>
        <end position="277"/>
    </location>
</feature>
<keyword evidence="2 11" id="KW-0723">Serine/threonine-protein kinase</keyword>
<dbReference type="Pfam" id="PF00069">
    <property type="entry name" value="Pkinase"/>
    <property type="match status" value="1"/>
</dbReference>
<gene>
    <name evidence="11" type="ORF">H9913_08350</name>
</gene>
<protein>
    <recommendedName>
        <fullName evidence="1">non-specific serine/threonine protein kinase</fullName>
        <ecNumber evidence="1">2.7.11.1</ecNumber>
    </recommendedName>
</protein>
<evidence type="ECO:0000256" key="7">
    <source>
        <dbReference type="ARBA" id="ARBA00047899"/>
    </source>
</evidence>
<evidence type="ECO:0000256" key="3">
    <source>
        <dbReference type="ARBA" id="ARBA00022679"/>
    </source>
</evidence>
<dbReference type="EC" id="2.7.11.1" evidence="1"/>
<dbReference type="PROSITE" id="PS50011">
    <property type="entry name" value="PROTEIN_KINASE_DOM"/>
    <property type="match status" value="1"/>
</dbReference>
<evidence type="ECO:0000256" key="5">
    <source>
        <dbReference type="ARBA" id="ARBA00022777"/>
    </source>
</evidence>
<keyword evidence="9" id="KW-0812">Transmembrane</keyword>
<dbReference type="CDD" id="cd14014">
    <property type="entry name" value="STKc_PknB_like"/>
    <property type="match status" value="1"/>
</dbReference>
<keyword evidence="4" id="KW-0547">Nucleotide-binding</keyword>
<dbReference type="GO" id="GO:0005524">
    <property type="term" value="F:ATP binding"/>
    <property type="evidence" value="ECO:0007669"/>
    <property type="project" value="UniProtKB-KW"/>
</dbReference>
<evidence type="ECO:0000256" key="4">
    <source>
        <dbReference type="ARBA" id="ARBA00022741"/>
    </source>
</evidence>
<comment type="catalytic activity">
    <reaction evidence="8">
        <text>L-seryl-[protein] + ATP = O-phospho-L-seryl-[protein] + ADP + H(+)</text>
        <dbReference type="Rhea" id="RHEA:17989"/>
        <dbReference type="Rhea" id="RHEA-COMP:9863"/>
        <dbReference type="Rhea" id="RHEA-COMP:11604"/>
        <dbReference type="ChEBI" id="CHEBI:15378"/>
        <dbReference type="ChEBI" id="CHEBI:29999"/>
        <dbReference type="ChEBI" id="CHEBI:30616"/>
        <dbReference type="ChEBI" id="CHEBI:83421"/>
        <dbReference type="ChEBI" id="CHEBI:456216"/>
        <dbReference type="EC" id="2.7.11.1"/>
    </reaction>
</comment>
<sequence>MSTVYLAAEEETNRQWAVKAMRKQGICDFEMVKQSLLAEASILKKLKHPGLPEITEVIDRENAVLIIMDYVEGWSLDRIVKEQGPQREENAVDWAKQLCDVLSYLHTRNPPVIYRDMKPSNIIRRGDGRIVLIDFGTAREFKGGQGKDTLCLGTRGYAAPEQYGGRGETDERTDIYGLGATLYFILTGHDPGTAPYEICPIRRWDPRLSPGLERIIQKCTRKNPEERYPSCKELLYDLEHYKQLDREYKRGQNLKWRGFLAVFFIMICTGAGALGFWRAGEKIRENTYDLLLLEGKSPGGQDPEESIENYQKAIGLKPWDGRAYEELLEFFLWENQEVEDQSLEEGISFFSVDEEMEMRKALGKSPWREKSNEEYLRENQKDYEKLAYDLGLAYFYSYQGTGNKASSRKWLQIAAKARPSEKLEDSQIQRAGRLWKIAEYYGTLGIIDPGEGLLVSYRDYWTDLVKILDQELEGNNRLQSLLACQELEAQIAANGSDFRKGGVSREEMEMQIDRIEEALNNMEILESDPDGEYTRKMKDKLSACLDAVREVIQGVYNQENIQKGRGGDYGTDTE</sequence>
<keyword evidence="9" id="KW-1133">Transmembrane helix</keyword>
<dbReference type="InterPro" id="IPR000719">
    <property type="entry name" value="Prot_kinase_dom"/>
</dbReference>
<name>A0A9D2RBF8_9FIRM</name>
<evidence type="ECO:0000313" key="12">
    <source>
        <dbReference type="Proteomes" id="UP000823850"/>
    </source>
</evidence>
<dbReference type="Proteomes" id="UP000823850">
    <property type="component" value="Unassembled WGS sequence"/>
</dbReference>
<organism evidence="11 12">
    <name type="scientific">Candidatus Blautia stercoripullorum</name>
    <dbReference type="NCBI Taxonomy" id="2838502"/>
    <lineage>
        <taxon>Bacteria</taxon>
        <taxon>Bacillati</taxon>
        <taxon>Bacillota</taxon>
        <taxon>Clostridia</taxon>
        <taxon>Lachnospirales</taxon>
        <taxon>Lachnospiraceae</taxon>
        <taxon>Blautia</taxon>
    </lineage>
</organism>
<dbReference type="GO" id="GO:0004674">
    <property type="term" value="F:protein serine/threonine kinase activity"/>
    <property type="evidence" value="ECO:0007669"/>
    <property type="project" value="UniProtKB-KW"/>
</dbReference>
<evidence type="ECO:0000256" key="1">
    <source>
        <dbReference type="ARBA" id="ARBA00012513"/>
    </source>
</evidence>
<evidence type="ECO:0000256" key="6">
    <source>
        <dbReference type="ARBA" id="ARBA00022840"/>
    </source>
</evidence>
<dbReference type="SMART" id="SM00220">
    <property type="entry name" value="S_TKc"/>
    <property type="match status" value="1"/>
</dbReference>
<dbReference type="InterPro" id="IPR011009">
    <property type="entry name" value="Kinase-like_dom_sf"/>
</dbReference>
<comment type="caution">
    <text evidence="11">The sequence shown here is derived from an EMBL/GenBank/DDBJ whole genome shotgun (WGS) entry which is preliminary data.</text>
</comment>
<keyword evidence="3" id="KW-0808">Transferase</keyword>
<reference evidence="11" key="2">
    <citation type="submission" date="2021-04" db="EMBL/GenBank/DDBJ databases">
        <authorList>
            <person name="Gilroy R."/>
        </authorList>
    </citation>
    <scope>NUCLEOTIDE SEQUENCE</scope>
    <source>
        <strain evidence="11">ChiW19-6364</strain>
    </source>
</reference>
<dbReference type="AlphaFoldDB" id="A0A9D2RBF8"/>
<evidence type="ECO:0000259" key="10">
    <source>
        <dbReference type="PROSITE" id="PS50011"/>
    </source>
</evidence>